<evidence type="ECO:0000313" key="8">
    <source>
        <dbReference type="Proteomes" id="UP000319578"/>
    </source>
</evidence>
<dbReference type="Gene3D" id="1.10.10.60">
    <property type="entry name" value="Homeodomain-like"/>
    <property type="match status" value="1"/>
</dbReference>
<evidence type="ECO:0000256" key="3">
    <source>
        <dbReference type="ARBA" id="ARBA00023163"/>
    </source>
</evidence>
<protein>
    <submittedName>
        <fullName evidence="5 6">Transcriptional regulator</fullName>
    </submittedName>
</protein>
<proteinExistence type="predicted"/>
<dbReference type="Proteomes" id="UP000036834">
    <property type="component" value="Unassembled WGS sequence"/>
</dbReference>
<dbReference type="SMART" id="SM00342">
    <property type="entry name" value="HTH_ARAC"/>
    <property type="match status" value="1"/>
</dbReference>
<dbReference type="PANTHER" id="PTHR46796">
    <property type="entry name" value="HTH-TYPE TRANSCRIPTIONAL ACTIVATOR RHAS-RELATED"/>
    <property type="match status" value="1"/>
</dbReference>
<dbReference type="Proteomes" id="UP000319578">
    <property type="component" value="Unassembled WGS sequence"/>
</dbReference>
<dbReference type="STRING" id="54915.ADS79_30895"/>
<accession>A0A0K9YJU7</accession>
<dbReference type="Pfam" id="PF12833">
    <property type="entry name" value="HTH_18"/>
    <property type="match status" value="1"/>
</dbReference>
<dbReference type="EMBL" id="BJON01000021">
    <property type="protein sequence ID" value="GED71444.1"/>
    <property type="molecule type" value="Genomic_DNA"/>
</dbReference>
<evidence type="ECO:0000313" key="5">
    <source>
        <dbReference type="EMBL" id="GED71444.1"/>
    </source>
</evidence>
<evidence type="ECO:0000256" key="2">
    <source>
        <dbReference type="ARBA" id="ARBA00023125"/>
    </source>
</evidence>
<dbReference type="InterPro" id="IPR018060">
    <property type="entry name" value="HTH_AraC"/>
</dbReference>
<keyword evidence="2" id="KW-0238">DNA-binding</keyword>
<comment type="caution">
    <text evidence="6">The sequence shown here is derived from an EMBL/GenBank/DDBJ whole genome shotgun (WGS) entry which is preliminary data.</text>
</comment>
<dbReference type="InterPro" id="IPR046532">
    <property type="entry name" value="DUF6597"/>
</dbReference>
<dbReference type="GO" id="GO:0003700">
    <property type="term" value="F:DNA-binding transcription factor activity"/>
    <property type="evidence" value="ECO:0007669"/>
    <property type="project" value="InterPro"/>
</dbReference>
<evidence type="ECO:0000259" key="4">
    <source>
        <dbReference type="PROSITE" id="PS01124"/>
    </source>
</evidence>
<dbReference type="PROSITE" id="PS01124">
    <property type="entry name" value="HTH_ARAC_FAMILY_2"/>
    <property type="match status" value="1"/>
</dbReference>
<dbReference type="InterPro" id="IPR050204">
    <property type="entry name" value="AraC_XylS_family_regulators"/>
</dbReference>
<sequence length="266" mass="30094">MDKIAEKFPKGVLHALIGEKKFSLSRLQPSAEIGYFVQHYWIVRWDLRGQAPYSQVVIAHPNVNLVFEKGASGIFGVAKTTSSHLLKEQGWVFGIKFKPGGFYPFLQAPVSTLTGGVIGLEEVFGIDTNQLEAEILSQPDDAAMLRLAEQLLTAHMPEQDPNTALVADIVQMIQQDRTILRVEDVVHLTGMNKRTMQRMFDRYVGVSPKSVIQRYRLHEAAERMDQGTAGDWLDLSIALGYYDHSHFIRDFRSIVGVSPEEYRQYK</sequence>
<dbReference type="GO" id="GO:0043565">
    <property type="term" value="F:sequence-specific DNA binding"/>
    <property type="evidence" value="ECO:0007669"/>
    <property type="project" value="InterPro"/>
</dbReference>
<dbReference type="RefSeq" id="WP_049742315.1">
    <property type="nucleotide sequence ID" value="NZ_BJON01000021.1"/>
</dbReference>
<dbReference type="OrthoDB" id="323290at2"/>
<evidence type="ECO:0000313" key="7">
    <source>
        <dbReference type="Proteomes" id="UP000036834"/>
    </source>
</evidence>
<keyword evidence="3" id="KW-0804">Transcription</keyword>
<reference evidence="7" key="1">
    <citation type="submission" date="2015-07" db="EMBL/GenBank/DDBJ databases">
        <title>Genome sequencing project for genomic taxonomy and phylogenomics of Bacillus-like bacteria.</title>
        <authorList>
            <person name="Liu B."/>
            <person name="Wang J."/>
            <person name="Zhu Y."/>
            <person name="Liu G."/>
            <person name="Chen Q."/>
            <person name="Chen Z."/>
            <person name="Lan J."/>
            <person name="Che J."/>
            <person name="Ge C."/>
            <person name="Shi H."/>
            <person name="Pan Z."/>
            <person name="Liu X."/>
        </authorList>
    </citation>
    <scope>NUCLEOTIDE SEQUENCE [LARGE SCALE GENOMIC DNA]</scope>
    <source>
        <strain evidence="7">DSM 9887</strain>
    </source>
</reference>
<reference evidence="6" key="2">
    <citation type="submission" date="2015-07" db="EMBL/GenBank/DDBJ databases">
        <title>MeaNS - Measles Nucleotide Surveillance Program.</title>
        <authorList>
            <person name="Tran T."/>
            <person name="Druce J."/>
        </authorList>
    </citation>
    <scope>NUCLEOTIDE SEQUENCE</scope>
    <source>
        <strain evidence="6">DSM 9887</strain>
    </source>
</reference>
<dbReference type="PATRIC" id="fig|54915.3.peg.5875"/>
<gene>
    <name evidence="6" type="ORF">ADS79_30895</name>
    <name evidence="5" type="ORF">BRE01_51460</name>
</gene>
<keyword evidence="1" id="KW-0805">Transcription regulation</keyword>
<organism evidence="6 7">
    <name type="scientific">Brevibacillus reuszeri</name>
    <dbReference type="NCBI Taxonomy" id="54915"/>
    <lineage>
        <taxon>Bacteria</taxon>
        <taxon>Bacillati</taxon>
        <taxon>Bacillota</taxon>
        <taxon>Bacilli</taxon>
        <taxon>Bacillales</taxon>
        <taxon>Paenibacillaceae</taxon>
        <taxon>Brevibacillus</taxon>
    </lineage>
</organism>
<keyword evidence="8" id="KW-1185">Reference proteome</keyword>
<dbReference type="AlphaFoldDB" id="A0A0K9YJU7"/>
<dbReference type="Pfam" id="PF20240">
    <property type="entry name" value="DUF6597"/>
    <property type="match status" value="1"/>
</dbReference>
<reference evidence="5 8" key="3">
    <citation type="submission" date="2019-06" db="EMBL/GenBank/DDBJ databases">
        <title>Whole genome shotgun sequence of Brevibacillus reuszeri NBRC 15719.</title>
        <authorList>
            <person name="Hosoyama A."/>
            <person name="Uohara A."/>
            <person name="Ohji S."/>
            <person name="Ichikawa N."/>
        </authorList>
    </citation>
    <scope>NUCLEOTIDE SEQUENCE [LARGE SCALE GENOMIC DNA]</scope>
    <source>
        <strain evidence="5 8">NBRC 15719</strain>
    </source>
</reference>
<evidence type="ECO:0000256" key="1">
    <source>
        <dbReference type="ARBA" id="ARBA00023015"/>
    </source>
</evidence>
<dbReference type="EMBL" id="LGIQ01000016">
    <property type="protein sequence ID" value="KNB68934.1"/>
    <property type="molecule type" value="Genomic_DNA"/>
</dbReference>
<name>A0A0K9YJU7_9BACL</name>
<evidence type="ECO:0000313" key="6">
    <source>
        <dbReference type="EMBL" id="KNB68934.1"/>
    </source>
</evidence>
<dbReference type="SUPFAM" id="SSF46689">
    <property type="entry name" value="Homeodomain-like"/>
    <property type="match status" value="1"/>
</dbReference>
<feature type="domain" description="HTH araC/xylS-type" evidence="4">
    <location>
        <begin position="163"/>
        <end position="265"/>
    </location>
</feature>
<dbReference type="InterPro" id="IPR009057">
    <property type="entry name" value="Homeodomain-like_sf"/>
</dbReference>